<dbReference type="GO" id="GO:0003714">
    <property type="term" value="F:transcription corepressor activity"/>
    <property type="evidence" value="ECO:0007669"/>
    <property type="project" value="InterPro"/>
</dbReference>
<dbReference type="PANTHER" id="PTHR44376">
    <property type="entry name" value="TRANSCRIPTIONAL REGULATOR OF FILAMENTOUS GROWTH FLO8"/>
    <property type="match status" value="1"/>
</dbReference>
<evidence type="ECO:0000313" key="2">
    <source>
        <dbReference type="EMBL" id="RDX66349.1"/>
    </source>
</evidence>
<name>A0A371EKA3_MUCPR</name>
<proteinExistence type="predicted"/>
<evidence type="ECO:0000256" key="1">
    <source>
        <dbReference type="SAM" id="MobiDB-lite"/>
    </source>
</evidence>
<dbReference type="SMART" id="SM00667">
    <property type="entry name" value="LisH"/>
    <property type="match status" value="1"/>
</dbReference>
<gene>
    <name evidence="2" type="primary">LUH</name>
    <name evidence="2" type="ORF">CR513_54886</name>
</gene>
<feature type="non-terminal residue" evidence="2">
    <location>
        <position position="1"/>
    </location>
</feature>
<feature type="region of interest" description="Disordered" evidence="1">
    <location>
        <begin position="394"/>
        <end position="420"/>
    </location>
</feature>
<dbReference type="AlphaFoldDB" id="A0A371EKA3"/>
<dbReference type="PANTHER" id="PTHR44376:SF9">
    <property type="entry name" value="TRANSCRIPTIONAL COREPRESSOR LEUNIG_HOMOLOG"/>
    <property type="match status" value="1"/>
</dbReference>
<dbReference type="Proteomes" id="UP000257109">
    <property type="component" value="Unassembled WGS sequence"/>
</dbReference>
<feature type="non-terminal residue" evidence="2">
    <location>
        <position position="420"/>
    </location>
</feature>
<dbReference type="STRING" id="157652.A0A371EKA3"/>
<sequence length="420" mass="46014">MPNPKVPRSRFSKLYINQVQYGSSLHPNLLLGFVNFASDREIMAQSNWEADKMLDVYIYDYLVKKKLHNTAKAFMTEGKVSPDPVAIDAPGGFLFEWWSVFWDIFIARTNEKHSETAAAYLEAQQIKAKEQQQLQMQQLQLIRQAQLQRRDSNHPPLGGPVNAITTEGVLGQSTASALAAKMYEERMKHSNPMDTETSQPLLDARMALLKSTNHPGQMVQGNSGSVTAALQQIQARTQQTPVCACIAQSSSAFASFFLSFLVSIDNDADFYFFPQQDIKGEVNIGTMQRSLPMDPSSIYGQGGMQSKPGIANAGLNPGVGSLTLKGWPLTGIDQIRPSFGAQVQKPLLQSANQFQLLPQQQQQLLAQVQAQGNIGNSSVYGDMDPQRLRGLARGSLNAKDGQSIANDGSIGSPMQSTSSK</sequence>
<dbReference type="OrthoDB" id="1425300at2759"/>
<dbReference type="PROSITE" id="PS50896">
    <property type="entry name" value="LISH"/>
    <property type="match status" value="1"/>
</dbReference>
<protein>
    <submittedName>
        <fullName evidence="2">Transcriptional corepressor LEUNIG-HOMOLOG</fullName>
    </submittedName>
</protein>
<dbReference type="InterPro" id="IPR006594">
    <property type="entry name" value="LisH"/>
</dbReference>
<dbReference type="InterPro" id="IPR044716">
    <property type="entry name" value="LEUNIG-like"/>
</dbReference>
<accession>A0A371EKA3</accession>
<dbReference type="Pfam" id="PF08513">
    <property type="entry name" value="LisH"/>
    <property type="match status" value="1"/>
</dbReference>
<reference evidence="2" key="1">
    <citation type="submission" date="2018-05" db="EMBL/GenBank/DDBJ databases">
        <title>Draft genome of Mucuna pruriens seed.</title>
        <authorList>
            <person name="Nnadi N.E."/>
            <person name="Vos R."/>
            <person name="Hasami M.H."/>
            <person name="Devisetty U.K."/>
            <person name="Aguiy J.C."/>
        </authorList>
    </citation>
    <scope>NUCLEOTIDE SEQUENCE [LARGE SCALE GENOMIC DNA]</scope>
    <source>
        <strain evidence="2">JCA_2017</strain>
    </source>
</reference>
<keyword evidence="3" id="KW-1185">Reference proteome</keyword>
<dbReference type="EMBL" id="QJKJ01013477">
    <property type="protein sequence ID" value="RDX66349.1"/>
    <property type="molecule type" value="Genomic_DNA"/>
</dbReference>
<evidence type="ECO:0000313" key="3">
    <source>
        <dbReference type="Proteomes" id="UP000257109"/>
    </source>
</evidence>
<organism evidence="2 3">
    <name type="scientific">Mucuna pruriens</name>
    <name type="common">Velvet bean</name>
    <name type="synonym">Dolichos pruriens</name>
    <dbReference type="NCBI Taxonomy" id="157652"/>
    <lineage>
        <taxon>Eukaryota</taxon>
        <taxon>Viridiplantae</taxon>
        <taxon>Streptophyta</taxon>
        <taxon>Embryophyta</taxon>
        <taxon>Tracheophyta</taxon>
        <taxon>Spermatophyta</taxon>
        <taxon>Magnoliopsida</taxon>
        <taxon>eudicotyledons</taxon>
        <taxon>Gunneridae</taxon>
        <taxon>Pentapetalae</taxon>
        <taxon>rosids</taxon>
        <taxon>fabids</taxon>
        <taxon>Fabales</taxon>
        <taxon>Fabaceae</taxon>
        <taxon>Papilionoideae</taxon>
        <taxon>50 kb inversion clade</taxon>
        <taxon>NPAAA clade</taxon>
        <taxon>indigoferoid/millettioid clade</taxon>
        <taxon>Phaseoleae</taxon>
        <taxon>Mucuna</taxon>
    </lineage>
</organism>
<comment type="caution">
    <text evidence="2">The sequence shown here is derived from an EMBL/GenBank/DDBJ whole genome shotgun (WGS) entry which is preliminary data.</text>
</comment>